<proteinExistence type="predicted"/>
<accession>A0ABW5F3F4</accession>
<dbReference type="Gene3D" id="1.10.260.40">
    <property type="entry name" value="lambda repressor-like DNA-binding domains"/>
    <property type="match status" value="1"/>
</dbReference>
<dbReference type="InterPro" id="IPR010982">
    <property type="entry name" value="Lambda_DNA-bd_dom_sf"/>
</dbReference>
<evidence type="ECO:0008006" key="3">
    <source>
        <dbReference type="Google" id="ProtNLM"/>
    </source>
</evidence>
<keyword evidence="2" id="KW-1185">Reference proteome</keyword>
<name>A0ABW5F3F4_9BURK</name>
<evidence type="ECO:0000313" key="2">
    <source>
        <dbReference type="Proteomes" id="UP001597287"/>
    </source>
</evidence>
<protein>
    <recommendedName>
        <fullName evidence="3">Cro/Cl family transcriptional regulator</fullName>
    </recommendedName>
</protein>
<organism evidence="1 2">
    <name type="scientific">Delftia deserti</name>
    <dbReference type="NCBI Taxonomy" id="1651218"/>
    <lineage>
        <taxon>Bacteria</taxon>
        <taxon>Pseudomonadati</taxon>
        <taxon>Pseudomonadota</taxon>
        <taxon>Betaproteobacteria</taxon>
        <taxon>Burkholderiales</taxon>
        <taxon>Comamonadaceae</taxon>
        <taxon>Delftia</taxon>
    </lineage>
</organism>
<dbReference type="EMBL" id="JBHUIG010000057">
    <property type="protein sequence ID" value="MFD2323484.1"/>
    <property type="molecule type" value="Genomic_DNA"/>
</dbReference>
<reference evidence="2" key="1">
    <citation type="journal article" date="2019" name="Int. J. Syst. Evol. Microbiol.">
        <title>The Global Catalogue of Microorganisms (GCM) 10K type strain sequencing project: providing services to taxonomists for standard genome sequencing and annotation.</title>
        <authorList>
            <consortium name="The Broad Institute Genomics Platform"/>
            <consortium name="The Broad Institute Genome Sequencing Center for Infectious Disease"/>
            <person name="Wu L."/>
            <person name="Ma J."/>
        </authorList>
    </citation>
    <scope>NUCLEOTIDE SEQUENCE [LARGE SCALE GENOMIC DNA]</scope>
    <source>
        <strain evidence="2">CCUG 62793</strain>
    </source>
</reference>
<dbReference type="Proteomes" id="UP001597287">
    <property type="component" value="Unassembled WGS sequence"/>
</dbReference>
<comment type="caution">
    <text evidence="1">The sequence shown here is derived from an EMBL/GenBank/DDBJ whole genome shotgun (WGS) entry which is preliminary data.</text>
</comment>
<sequence length="71" mass="7723">MTIQKTDAIAVLGGSKRDAASALGVSYQAIDKWPETLSNKVADRVLAAWARRNVKNLPGPFRATKQKPTSR</sequence>
<evidence type="ECO:0000313" key="1">
    <source>
        <dbReference type="EMBL" id="MFD2323484.1"/>
    </source>
</evidence>
<gene>
    <name evidence="1" type="ORF">ACFSPV_32855</name>
</gene>
<dbReference type="RefSeq" id="WP_380106613.1">
    <property type="nucleotide sequence ID" value="NZ_JBHSIH010000001.1"/>
</dbReference>